<dbReference type="STRING" id="246194.CHY_1653"/>
<dbReference type="InterPro" id="IPR002477">
    <property type="entry name" value="Peptidoglycan-bd-like"/>
</dbReference>
<reference evidence="4 5" key="1">
    <citation type="journal article" date="2005" name="PLoS Genet.">
        <title>Life in hot carbon monoxide: the complete genome sequence of Carboxydothermus hydrogenoformans Z-2901.</title>
        <authorList>
            <person name="Wu M."/>
            <person name="Ren Q."/>
            <person name="Durkin A.S."/>
            <person name="Daugherty S.C."/>
            <person name="Brinkac L.M."/>
            <person name="Dodson R.J."/>
            <person name="Madupu R."/>
            <person name="Sullivan S.A."/>
            <person name="Kolonay J.F."/>
            <person name="Haft D.H."/>
            <person name="Nelson W.C."/>
            <person name="Tallon L.J."/>
            <person name="Jones K.M."/>
            <person name="Ulrich L.E."/>
            <person name="Gonzalez J.M."/>
            <person name="Zhulin I.B."/>
            <person name="Robb F.T."/>
            <person name="Eisen J.A."/>
        </authorList>
    </citation>
    <scope>NUCLEOTIDE SEQUENCE [LARGE SCALE GENOMIC DNA]</scope>
    <source>
        <strain evidence="5">ATCC BAA-161 / DSM 6008 / Z-2901</strain>
    </source>
</reference>
<dbReference type="Pfam" id="PF01510">
    <property type="entry name" value="Amidase_2"/>
    <property type="match status" value="1"/>
</dbReference>
<dbReference type="Gene3D" id="3.40.80.10">
    <property type="entry name" value="Peptidoglycan recognition protein-like"/>
    <property type="match status" value="1"/>
</dbReference>
<dbReference type="GO" id="GO:0008745">
    <property type="term" value="F:N-acetylmuramoyl-L-alanine amidase activity"/>
    <property type="evidence" value="ECO:0007669"/>
    <property type="project" value="InterPro"/>
</dbReference>
<keyword evidence="5" id="KW-1185">Reference proteome</keyword>
<gene>
    <name evidence="4" type="ordered locus">CHY_1653</name>
</gene>
<dbReference type="InterPro" id="IPR036365">
    <property type="entry name" value="PGBD-like_sf"/>
</dbReference>
<dbReference type="RefSeq" id="WP_011344548.1">
    <property type="nucleotide sequence ID" value="NC_007503.1"/>
</dbReference>
<comment type="similarity">
    <text evidence="1">Belongs to the N-acetylmuramoyl-L-alanine amidase 2 family.</text>
</comment>
<dbReference type="SMART" id="SM00701">
    <property type="entry name" value="PGRP"/>
    <property type="match status" value="1"/>
</dbReference>
<feature type="domain" description="N-acetylmuramoyl-L-alanine amidase" evidence="2">
    <location>
        <begin position="86"/>
        <end position="220"/>
    </location>
</feature>
<dbReference type="SUPFAM" id="SSF55846">
    <property type="entry name" value="N-acetylmuramoyl-L-alanine amidase-like"/>
    <property type="match status" value="1"/>
</dbReference>
<evidence type="ECO:0000313" key="4">
    <source>
        <dbReference type="EMBL" id="ABB15012.1"/>
    </source>
</evidence>
<name>Q3ABL1_CARHZ</name>
<dbReference type="OrthoDB" id="9811296at2"/>
<dbReference type="KEGG" id="chy:CHY_1653"/>
<dbReference type="InterPro" id="IPR002502">
    <property type="entry name" value="Amidase_domain"/>
</dbReference>
<dbReference type="Gene3D" id="1.10.101.10">
    <property type="entry name" value="PGBD-like superfamily/PGBD"/>
    <property type="match status" value="1"/>
</dbReference>
<dbReference type="Proteomes" id="UP000002706">
    <property type="component" value="Chromosome"/>
</dbReference>
<dbReference type="InterPro" id="IPR006619">
    <property type="entry name" value="PGRP_domain_met/bac"/>
</dbReference>
<proteinExistence type="inferred from homology"/>
<evidence type="ECO:0000313" key="5">
    <source>
        <dbReference type="Proteomes" id="UP000002706"/>
    </source>
</evidence>
<dbReference type="GO" id="GO:0008270">
    <property type="term" value="F:zinc ion binding"/>
    <property type="evidence" value="ECO:0007669"/>
    <property type="project" value="InterPro"/>
</dbReference>
<organism evidence="4 5">
    <name type="scientific">Carboxydothermus hydrogenoformans (strain ATCC BAA-161 / DSM 6008 / Z-2901)</name>
    <dbReference type="NCBI Taxonomy" id="246194"/>
    <lineage>
        <taxon>Bacteria</taxon>
        <taxon>Bacillati</taxon>
        <taxon>Bacillota</taxon>
        <taxon>Clostridia</taxon>
        <taxon>Thermoanaerobacterales</taxon>
        <taxon>Thermoanaerobacteraceae</taxon>
        <taxon>Carboxydothermus</taxon>
    </lineage>
</organism>
<dbReference type="SMART" id="SM00644">
    <property type="entry name" value="Ami_2"/>
    <property type="match status" value="1"/>
</dbReference>
<evidence type="ECO:0000259" key="3">
    <source>
        <dbReference type="SMART" id="SM00701"/>
    </source>
</evidence>
<dbReference type="AlphaFoldDB" id="Q3ABL1"/>
<evidence type="ECO:0000259" key="2">
    <source>
        <dbReference type="SMART" id="SM00644"/>
    </source>
</evidence>
<dbReference type="EMBL" id="CP000141">
    <property type="protein sequence ID" value="ABB15012.1"/>
    <property type="molecule type" value="Genomic_DNA"/>
</dbReference>
<evidence type="ECO:0000256" key="1">
    <source>
        <dbReference type="ARBA" id="ARBA00007553"/>
    </source>
</evidence>
<protein>
    <submittedName>
        <fullName evidence="4">Prophage LambdaCh01, N-acetylmuramoyl-L-alanine amidase</fullName>
    </submittedName>
</protein>
<dbReference type="SUPFAM" id="SSF47090">
    <property type="entry name" value="PGBD-like"/>
    <property type="match status" value="1"/>
</dbReference>
<accession>Q3ABL1</accession>
<dbReference type="eggNOG" id="COG3409">
    <property type="taxonomic scope" value="Bacteria"/>
</dbReference>
<dbReference type="PANTHER" id="PTHR11022">
    <property type="entry name" value="PEPTIDOGLYCAN RECOGNITION PROTEIN"/>
    <property type="match status" value="1"/>
</dbReference>
<dbReference type="HOGENOM" id="CLU_1198023_0_0_9"/>
<dbReference type="CDD" id="cd06583">
    <property type="entry name" value="PGRP"/>
    <property type="match status" value="1"/>
</dbReference>
<dbReference type="Pfam" id="PF01471">
    <property type="entry name" value="PG_binding_1"/>
    <property type="match status" value="1"/>
</dbReference>
<sequence>MLIKLGDKGSQVIEVQKMLKQLGFLKDKVDGVFGANTEAAVKSFQRTKQIAIDGIVGPVTYNLLRKDFSLKTAAITSIPVIKPAPVKITGLPLKKSNVDYIVLHHTAATRDLSWQEINSEHKARGFAGFGYHFYINKAGIIYAGRPLNVIGAHALGLNDESIGICFSGNFEEEKPTSEQINSGKLLVSWLKYKIFNKPKVIGHKEVASLRPTATKTACPGRNFPLDAFKSL</sequence>
<dbReference type="PANTHER" id="PTHR11022:SF41">
    <property type="entry name" value="PEPTIDOGLYCAN-RECOGNITION PROTEIN LC-RELATED"/>
    <property type="match status" value="1"/>
</dbReference>
<feature type="domain" description="Peptidoglycan recognition protein family" evidence="3">
    <location>
        <begin position="73"/>
        <end position="207"/>
    </location>
</feature>
<dbReference type="InParanoid" id="Q3ABL1"/>
<dbReference type="InterPro" id="IPR036366">
    <property type="entry name" value="PGBDSf"/>
</dbReference>
<dbReference type="InterPro" id="IPR015510">
    <property type="entry name" value="PGRP"/>
</dbReference>
<dbReference type="InterPro" id="IPR036505">
    <property type="entry name" value="Amidase/PGRP_sf"/>
</dbReference>
<dbReference type="GO" id="GO:0009253">
    <property type="term" value="P:peptidoglycan catabolic process"/>
    <property type="evidence" value="ECO:0007669"/>
    <property type="project" value="InterPro"/>
</dbReference>